<keyword evidence="3 8" id="KW-0812">Transmembrane</keyword>
<evidence type="ECO:0000313" key="13">
    <source>
        <dbReference type="Proteomes" id="UP000038040"/>
    </source>
</evidence>
<name>A0A0N4U9V1_DRAME</name>
<dbReference type="GO" id="GO:0005886">
    <property type="term" value="C:plasma membrane"/>
    <property type="evidence" value="ECO:0007669"/>
    <property type="project" value="TreeGrafter"/>
</dbReference>
<feature type="transmembrane region" description="Helical" evidence="10">
    <location>
        <begin position="272"/>
        <end position="293"/>
    </location>
</feature>
<evidence type="ECO:0000256" key="10">
    <source>
        <dbReference type="SAM" id="Phobius"/>
    </source>
</evidence>
<keyword evidence="2 8" id="KW-0813">Transport</keyword>
<evidence type="ECO:0000313" key="15">
    <source>
        <dbReference type="WBParaSite" id="DME_0000388801-mRNA-1"/>
    </source>
</evidence>
<dbReference type="PANTHER" id="PTHR11003:SF66">
    <property type="entry name" value="POTASSIUM CHANNEL DOMAIN-CONTAINING PROTEIN"/>
    <property type="match status" value="1"/>
</dbReference>
<dbReference type="STRING" id="318479.A0A0N4U9V1"/>
<keyword evidence="4 10" id="KW-1133">Transmembrane helix</keyword>
<dbReference type="Proteomes" id="UP000274756">
    <property type="component" value="Unassembled WGS sequence"/>
</dbReference>
<dbReference type="AlphaFoldDB" id="A0A0N4U9V1"/>
<feature type="compositionally biased region" description="Polar residues" evidence="9">
    <location>
        <begin position="19"/>
        <end position="34"/>
    </location>
</feature>
<evidence type="ECO:0000256" key="5">
    <source>
        <dbReference type="ARBA" id="ARBA00023065"/>
    </source>
</evidence>
<keyword evidence="7 8" id="KW-0407">Ion channel</keyword>
<feature type="transmembrane region" description="Helical" evidence="10">
    <location>
        <begin position="305"/>
        <end position="324"/>
    </location>
</feature>
<dbReference type="GO" id="GO:0030322">
    <property type="term" value="P:stabilization of membrane potential"/>
    <property type="evidence" value="ECO:0007669"/>
    <property type="project" value="TreeGrafter"/>
</dbReference>
<evidence type="ECO:0000313" key="12">
    <source>
        <dbReference type="EMBL" id="VDN57920.1"/>
    </source>
</evidence>
<evidence type="ECO:0000256" key="3">
    <source>
        <dbReference type="ARBA" id="ARBA00022692"/>
    </source>
</evidence>
<feature type="transmembrane region" description="Helical" evidence="10">
    <location>
        <begin position="179"/>
        <end position="197"/>
    </location>
</feature>
<dbReference type="InterPro" id="IPR013099">
    <property type="entry name" value="K_chnl_dom"/>
</dbReference>
<dbReference type="GO" id="GO:0022841">
    <property type="term" value="F:potassium ion leak channel activity"/>
    <property type="evidence" value="ECO:0007669"/>
    <property type="project" value="TreeGrafter"/>
</dbReference>
<dbReference type="PANTHER" id="PTHR11003">
    <property type="entry name" value="POTASSIUM CHANNEL, SUBFAMILY K"/>
    <property type="match status" value="1"/>
</dbReference>
<evidence type="ECO:0000256" key="4">
    <source>
        <dbReference type="ARBA" id="ARBA00022989"/>
    </source>
</evidence>
<feature type="region of interest" description="Disordered" evidence="9">
    <location>
        <begin position="1"/>
        <end position="52"/>
    </location>
</feature>
<keyword evidence="14" id="KW-1185">Reference proteome</keyword>
<dbReference type="GO" id="GO:0015271">
    <property type="term" value="F:outward rectifier potassium channel activity"/>
    <property type="evidence" value="ECO:0007669"/>
    <property type="project" value="TreeGrafter"/>
</dbReference>
<dbReference type="SUPFAM" id="SSF81324">
    <property type="entry name" value="Voltage-gated potassium channels"/>
    <property type="match status" value="2"/>
</dbReference>
<feature type="transmembrane region" description="Helical" evidence="10">
    <location>
        <begin position="336"/>
        <end position="355"/>
    </location>
</feature>
<dbReference type="Gene3D" id="1.10.287.70">
    <property type="match status" value="1"/>
</dbReference>
<evidence type="ECO:0000256" key="9">
    <source>
        <dbReference type="SAM" id="MobiDB-lite"/>
    </source>
</evidence>
<comment type="subcellular location">
    <subcellularLocation>
        <location evidence="1">Membrane</location>
        <topology evidence="1">Multi-pass membrane protein</topology>
    </subcellularLocation>
</comment>
<feature type="domain" description="Potassium channel" evidence="11">
    <location>
        <begin position="280"/>
        <end position="349"/>
    </location>
</feature>
<accession>A0A0N4U9V1</accession>
<reference evidence="15" key="1">
    <citation type="submission" date="2017-02" db="UniProtKB">
        <authorList>
            <consortium name="WormBaseParasite"/>
        </authorList>
    </citation>
    <scope>IDENTIFICATION</scope>
</reference>
<protein>
    <submittedName>
        <fullName evidence="15">Ion_trans_2 domain-containing protein</fullName>
    </submittedName>
</protein>
<dbReference type="WBParaSite" id="DME_0000388801-mRNA-1">
    <property type="protein sequence ID" value="DME_0000388801-mRNA-1"/>
    <property type="gene ID" value="DME_0000388801"/>
</dbReference>
<dbReference type="EMBL" id="UYYG01001164">
    <property type="protein sequence ID" value="VDN57920.1"/>
    <property type="molecule type" value="Genomic_DNA"/>
</dbReference>
<evidence type="ECO:0000256" key="6">
    <source>
        <dbReference type="ARBA" id="ARBA00023136"/>
    </source>
</evidence>
<evidence type="ECO:0000256" key="2">
    <source>
        <dbReference type="ARBA" id="ARBA00022448"/>
    </source>
</evidence>
<proteinExistence type="inferred from homology"/>
<dbReference type="InterPro" id="IPR003280">
    <property type="entry name" value="2pore_dom_K_chnl"/>
</dbReference>
<organism evidence="13 15">
    <name type="scientific">Dracunculus medinensis</name>
    <name type="common">Guinea worm</name>
    <dbReference type="NCBI Taxonomy" id="318479"/>
    <lineage>
        <taxon>Eukaryota</taxon>
        <taxon>Metazoa</taxon>
        <taxon>Ecdysozoa</taxon>
        <taxon>Nematoda</taxon>
        <taxon>Chromadorea</taxon>
        <taxon>Rhabditida</taxon>
        <taxon>Spirurina</taxon>
        <taxon>Dracunculoidea</taxon>
        <taxon>Dracunculidae</taxon>
        <taxon>Dracunculus</taxon>
    </lineage>
</organism>
<feature type="compositionally biased region" description="Basic and acidic residues" evidence="9">
    <location>
        <begin position="35"/>
        <end position="52"/>
    </location>
</feature>
<dbReference type="Proteomes" id="UP000038040">
    <property type="component" value="Unplaced"/>
</dbReference>
<evidence type="ECO:0000259" key="11">
    <source>
        <dbReference type="Pfam" id="PF07885"/>
    </source>
</evidence>
<comment type="similarity">
    <text evidence="8">Belongs to the two pore domain potassium channel (TC 1.A.1.8) family.</text>
</comment>
<evidence type="ECO:0000256" key="7">
    <source>
        <dbReference type="ARBA" id="ARBA00023303"/>
    </source>
</evidence>
<feature type="transmembrane region" description="Helical" evidence="10">
    <location>
        <begin position="204"/>
        <end position="221"/>
    </location>
</feature>
<reference evidence="12 14" key="2">
    <citation type="submission" date="2018-11" db="EMBL/GenBank/DDBJ databases">
        <authorList>
            <consortium name="Pathogen Informatics"/>
        </authorList>
    </citation>
    <scope>NUCLEOTIDE SEQUENCE [LARGE SCALE GENOMIC DNA]</scope>
</reference>
<keyword evidence="5 8" id="KW-0406">Ion transport</keyword>
<evidence type="ECO:0000256" key="8">
    <source>
        <dbReference type="RuleBase" id="RU003857"/>
    </source>
</evidence>
<evidence type="ECO:0000313" key="14">
    <source>
        <dbReference type="Proteomes" id="UP000274756"/>
    </source>
</evidence>
<dbReference type="PRINTS" id="PR01333">
    <property type="entry name" value="2POREKCHANEL"/>
</dbReference>
<feature type="transmembrane region" description="Helical" evidence="10">
    <location>
        <begin position="106"/>
        <end position="126"/>
    </location>
</feature>
<dbReference type="OrthoDB" id="297496at2759"/>
<evidence type="ECO:0000256" key="1">
    <source>
        <dbReference type="ARBA" id="ARBA00004141"/>
    </source>
</evidence>
<feature type="domain" description="Potassium channel" evidence="11">
    <location>
        <begin position="172"/>
        <end position="228"/>
    </location>
</feature>
<gene>
    <name evidence="12" type="ORF">DME_LOCUS7893</name>
</gene>
<keyword evidence="6 10" id="KW-0472">Membrane</keyword>
<sequence length="528" mass="60469">MIRKRSFNESDSLDPPGPSSESQDTICPLSSHSGQPDDKTIEKGADYSFESDKDNEEKFNRYLNRDEQEIMEGTFCKREASEVNGFTKNDRKLSFKYHNSFGFSHYLLVFFLSTYAVIGGLIFLHLERDNELKKLHEKKEMLTHDYYGDMLKIEGKYSGSIFDKWDNIDQSLTWNFRTAIFYAWTLFTTIGFGTIACDTLLGRLISIVYGMIGIPIMLLVVNDNGQLFIRGICFIYDYIEHIIGKLKQIISKFISCKYCDDSGNDEQPMKYFPPYLLITMSVIYLIFCSIIVSNVDSLSEENTRLSLFDSFYFTFITVATIGLGDLMPNSIQHNPFLWYLFLIGIILQSATNVSICKSLDTKFSIAVRSFEKRFNKKLDQIINRSNRPGHSVVKSLGPSIQLLAMILPIYDENDGNTGAALTKPKTTEKKQIRKRNWSRTSNLTASKYGSNTALGVFSINLKPTRPLRPLRSLSVKETNSTIIPSEDPFLENSLPLPRFAFTVDQDVRKTWLRYKAIHKIADKNFPFP</sequence>
<dbReference type="Pfam" id="PF07885">
    <property type="entry name" value="Ion_trans_2"/>
    <property type="match status" value="2"/>
</dbReference>